<dbReference type="AlphaFoldDB" id="A0AAD9XRE0"/>
<organism evidence="2 3">
    <name type="scientific">Dipteronia dyeriana</name>
    <dbReference type="NCBI Taxonomy" id="168575"/>
    <lineage>
        <taxon>Eukaryota</taxon>
        <taxon>Viridiplantae</taxon>
        <taxon>Streptophyta</taxon>
        <taxon>Embryophyta</taxon>
        <taxon>Tracheophyta</taxon>
        <taxon>Spermatophyta</taxon>
        <taxon>Magnoliopsida</taxon>
        <taxon>eudicotyledons</taxon>
        <taxon>Gunneridae</taxon>
        <taxon>Pentapetalae</taxon>
        <taxon>rosids</taxon>
        <taxon>malvids</taxon>
        <taxon>Sapindales</taxon>
        <taxon>Sapindaceae</taxon>
        <taxon>Hippocastanoideae</taxon>
        <taxon>Acereae</taxon>
        <taxon>Dipteronia</taxon>
    </lineage>
</organism>
<dbReference type="PANTHER" id="PTHR33116:SF86">
    <property type="entry name" value="REVERSE TRANSCRIPTASE DOMAIN-CONTAINING PROTEIN"/>
    <property type="match status" value="1"/>
</dbReference>
<accession>A0AAD9XRE0</accession>
<dbReference type="Proteomes" id="UP001280121">
    <property type="component" value="Unassembled WGS sequence"/>
</dbReference>
<protein>
    <recommendedName>
        <fullName evidence="1">Reverse transcriptase domain-containing protein</fullName>
    </recommendedName>
</protein>
<proteinExistence type="predicted"/>
<evidence type="ECO:0000259" key="1">
    <source>
        <dbReference type="Pfam" id="PF00078"/>
    </source>
</evidence>
<dbReference type="Pfam" id="PF00078">
    <property type="entry name" value="RVT_1"/>
    <property type="match status" value="1"/>
</dbReference>
<reference evidence="2" key="1">
    <citation type="journal article" date="2023" name="Plant J.">
        <title>Genome sequences and population genomics provide insights into the demographic history, inbreeding, and mutation load of two 'living fossil' tree species of Dipteronia.</title>
        <authorList>
            <person name="Feng Y."/>
            <person name="Comes H.P."/>
            <person name="Chen J."/>
            <person name="Zhu S."/>
            <person name="Lu R."/>
            <person name="Zhang X."/>
            <person name="Li P."/>
            <person name="Qiu J."/>
            <person name="Olsen K.M."/>
            <person name="Qiu Y."/>
        </authorList>
    </citation>
    <scope>NUCLEOTIDE SEQUENCE</scope>
    <source>
        <strain evidence="2">KIB01</strain>
    </source>
</reference>
<dbReference type="PANTHER" id="PTHR33116">
    <property type="entry name" value="REVERSE TRANSCRIPTASE ZINC-BINDING DOMAIN-CONTAINING PROTEIN-RELATED-RELATED"/>
    <property type="match status" value="1"/>
</dbReference>
<keyword evidence="3" id="KW-1185">Reference proteome</keyword>
<comment type="caution">
    <text evidence="2">The sequence shown here is derived from an EMBL/GenBank/DDBJ whole genome shotgun (WGS) entry which is preliminary data.</text>
</comment>
<evidence type="ECO:0000313" key="2">
    <source>
        <dbReference type="EMBL" id="KAK2664384.1"/>
    </source>
</evidence>
<gene>
    <name evidence="2" type="ORF">Ddye_002958</name>
</gene>
<evidence type="ECO:0000313" key="3">
    <source>
        <dbReference type="Proteomes" id="UP001280121"/>
    </source>
</evidence>
<feature type="domain" description="Reverse transcriptase" evidence="1">
    <location>
        <begin position="12"/>
        <end position="117"/>
    </location>
</feature>
<dbReference type="EMBL" id="JANJYI010000001">
    <property type="protein sequence ID" value="KAK2664384.1"/>
    <property type="molecule type" value="Genomic_DNA"/>
</dbReference>
<name>A0AAD9XRE0_9ROSI</name>
<sequence length="254" mass="28711">MRCINSVSYSFSLNGEICGDIRPSKGLRQGDPLSPYLFLICAEGFSSLIHLAQLRGAIEGFKCSKCRPEISHLFFTDDSLLFTKANVANCTAMRKVLDIYVKASGQVVNFSKSALCVSPSISIAEAERLATTVGIKLVDCHDRYLGLPCFTGRSKRKLFSDIVDRVWRKIKGWGGNFLSVDGKEILIKAVIQSIPTYAMSLFRLPKCIAEIHRLCARFWWGRNDKSRKIHWCTWDHLSKTKSEEGSRVSRFRDF</sequence>
<dbReference type="InterPro" id="IPR000477">
    <property type="entry name" value="RT_dom"/>
</dbReference>